<dbReference type="InterPro" id="IPR029058">
    <property type="entry name" value="AB_hydrolase_fold"/>
</dbReference>
<feature type="domain" description="Xaa-Pro dipeptidyl-peptidase C-terminal" evidence="2">
    <location>
        <begin position="286"/>
        <end position="542"/>
    </location>
</feature>
<dbReference type="Gene3D" id="3.40.50.1820">
    <property type="entry name" value="alpha/beta hydrolase"/>
    <property type="match status" value="1"/>
</dbReference>
<dbReference type="InterPro" id="IPR050585">
    <property type="entry name" value="Xaa-Pro_dipeptidyl-ppase/CocE"/>
</dbReference>
<protein>
    <submittedName>
        <fullName evidence="3">Peptidase</fullName>
    </submittedName>
</protein>
<dbReference type="PANTHER" id="PTHR43056:SF10">
    <property type="entry name" value="COCE_NOND FAMILY, PUTATIVE (AFU_ORTHOLOGUE AFUA_7G00600)-RELATED"/>
    <property type="match status" value="1"/>
</dbReference>
<dbReference type="PANTHER" id="PTHR43056">
    <property type="entry name" value="PEPTIDASE S9 PROLYL OLIGOPEPTIDASE"/>
    <property type="match status" value="1"/>
</dbReference>
<dbReference type="EMBL" id="PKUQ01000001">
    <property type="protein sequence ID" value="PLW79283.1"/>
    <property type="molecule type" value="Genomic_DNA"/>
</dbReference>
<evidence type="ECO:0000313" key="4">
    <source>
        <dbReference type="Proteomes" id="UP000234881"/>
    </source>
</evidence>
<dbReference type="RefSeq" id="WP_101532366.1">
    <property type="nucleotide sequence ID" value="NZ_JBFHIU010000041.1"/>
</dbReference>
<dbReference type="InterPro" id="IPR013736">
    <property type="entry name" value="Xaa-Pro_dipept_C"/>
</dbReference>
<name>A0A2N5XXQ4_9HYPH</name>
<proteinExistence type="predicted"/>
<dbReference type="NCBIfam" id="TIGR00976">
    <property type="entry name" value="CocE_NonD"/>
    <property type="match status" value="1"/>
</dbReference>
<reference evidence="3 4" key="1">
    <citation type="submission" date="2018-01" db="EMBL/GenBank/DDBJ databases">
        <title>The draft genome sequence of Cohaesibacter sp. H1304.</title>
        <authorList>
            <person name="Wang N.-N."/>
            <person name="Du Z.-J."/>
        </authorList>
    </citation>
    <scope>NUCLEOTIDE SEQUENCE [LARGE SCALE GENOMIC DNA]</scope>
    <source>
        <strain evidence="3 4">H1304</strain>
    </source>
</reference>
<dbReference type="Gene3D" id="1.10.3020.10">
    <property type="entry name" value="alpha-amino acid ester hydrolase ( Helical cap domain)"/>
    <property type="match status" value="1"/>
</dbReference>
<accession>A0A2N5XXQ4</accession>
<dbReference type="InterPro" id="IPR008979">
    <property type="entry name" value="Galactose-bd-like_sf"/>
</dbReference>
<dbReference type="Pfam" id="PF08530">
    <property type="entry name" value="PepX_C"/>
    <property type="match status" value="1"/>
</dbReference>
<evidence type="ECO:0000313" key="3">
    <source>
        <dbReference type="EMBL" id="PLW79283.1"/>
    </source>
</evidence>
<dbReference type="AlphaFoldDB" id="A0A2N5XXQ4"/>
<sequence length="664" mass="74341">MLNRGFSVSEDQWITLKDGTRLSTRIWMPEGSEGDPVPAVLEFLPYRKRDGTSPRDESTYPVFAAAGIAGVRVDIRGSGESEGVIDGEYTPRELSDACEIIDWIANQTWSNGNVGMMGISWGGFNCLQTAALKPKALKAVISIASTVDRYNDDIHYKNGCHLYANLSWAATMLAYQSRSPDPALVGDTWKDMWLERLEGEPYFLEEWMQHQRRDAFWQHGSICEDFDNFDTPALVIAGWADGYRNTPLKAIEGIGTKAKALIGPWIHKYPHFAFPKPRTDFLSEAITWWNRWLRDENNGAEAIPQMRAFILDGPRPTHRREQDPGFWVAKQCWETPQLDIFSVADDQTLVAGKNGGGIGSVYVRSPLDSGTNSGEWFALKPDAEIAGDQRIDDASALTFDSAPFTQEGLYLGRPELSLDLSCEADWENLVARIVDVHPDGTATRVSYGVLNLAHRDSNAAPTAMPIGKKTSITIMLDACGYRFGPGHRMRLSLATASWPLILPSPEASGLTIDTGSIRLAMPALGEHEAITIPAPSNPDPLPVYISHKEGETRRTVERDLMTGMTHYRIYEDTGLEEHPDTSLCGQEIRTECWSINAQDPQSMRGHCEWITRYERQGWTVETRTTSTLTCTKEDWILKASVKAFESDNQIFEKTFESRVKRDFM</sequence>
<organism evidence="3 4">
    <name type="scientific">Cohaesibacter celericrescens</name>
    <dbReference type="NCBI Taxonomy" id="2067669"/>
    <lineage>
        <taxon>Bacteria</taxon>
        <taxon>Pseudomonadati</taxon>
        <taxon>Pseudomonadota</taxon>
        <taxon>Alphaproteobacteria</taxon>
        <taxon>Hyphomicrobiales</taxon>
        <taxon>Cohaesibacteraceae</taxon>
    </lineage>
</organism>
<dbReference type="SUPFAM" id="SSF49785">
    <property type="entry name" value="Galactose-binding domain-like"/>
    <property type="match status" value="1"/>
</dbReference>
<dbReference type="SMART" id="SM00939">
    <property type="entry name" value="PepX_C"/>
    <property type="match status" value="1"/>
</dbReference>
<evidence type="ECO:0000256" key="1">
    <source>
        <dbReference type="ARBA" id="ARBA00022801"/>
    </source>
</evidence>
<comment type="caution">
    <text evidence="3">The sequence shown here is derived from an EMBL/GenBank/DDBJ whole genome shotgun (WGS) entry which is preliminary data.</text>
</comment>
<dbReference type="GO" id="GO:0008239">
    <property type="term" value="F:dipeptidyl-peptidase activity"/>
    <property type="evidence" value="ECO:0007669"/>
    <property type="project" value="InterPro"/>
</dbReference>
<dbReference type="OrthoDB" id="9806163at2"/>
<gene>
    <name evidence="3" type="ORF">C0081_03050</name>
</gene>
<dbReference type="InterPro" id="IPR005674">
    <property type="entry name" value="CocE/Ser_esterase"/>
</dbReference>
<dbReference type="Proteomes" id="UP000234881">
    <property type="component" value="Unassembled WGS sequence"/>
</dbReference>
<dbReference type="Pfam" id="PF02129">
    <property type="entry name" value="Peptidase_S15"/>
    <property type="match status" value="1"/>
</dbReference>
<keyword evidence="1" id="KW-0378">Hydrolase</keyword>
<keyword evidence="4" id="KW-1185">Reference proteome</keyword>
<dbReference type="Gene3D" id="2.60.120.260">
    <property type="entry name" value="Galactose-binding domain-like"/>
    <property type="match status" value="1"/>
</dbReference>
<dbReference type="SUPFAM" id="SSF53474">
    <property type="entry name" value="alpha/beta-Hydrolases"/>
    <property type="match status" value="1"/>
</dbReference>
<dbReference type="InterPro" id="IPR000383">
    <property type="entry name" value="Xaa-Pro-like_dom"/>
</dbReference>
<evidence type="ECO:0000259" key="2">
    <source>
        <dbReference type="SMART" id="SM00939"/>
    </source>
</evidence>